<dbReference type="Proteomes" id="UP000614200">
    <property type="component" value="Unassembled WGS sequence"/>
</dbReference>
<name>A0ABR9ZW08_9FIRM</name>
<proteinExistence type="predicted"/>
<reference evidence="1 2" key="1">
    <citation type="submission" date="2020-11" db="EMBL/GenBank/DDBJ databases">
        <title>Fusibacter basophilias sp. nov.</title>
        <authorList>
            <person name="Qiu D."/>
        </authorList>
    </citation>
    <scope>NUCLEOTIDE SEQUENCE [LARGE SCALE GENOMIC DNA]</scope>
    <source>
        <strain evidence="1 2">Q10-2</strain>
    </source>
</reference>
<accession>A0ABR9ZW08</accession>
<evidence type="ECO:0000313" key="1">
    <source>
        <dbReference type="EMBL" id="MBF4694637.1"/>
    </source>
</evidence>
<dbReference type="EMBL" id="JADKNH010000010">
    <property type="protein sequence ID" value="MBF4694637.1"/>
    <property type="molecule type" value="Genomic_DNA"/>
</dbReference>
<gene>
    <name evidence="1" type="ORF">ISU02_16110</name>
</gene>
<sequence>MIKNRFSDPMTDALNLFFLKNKFLLDNEFNSKIKTEKGFEPKKVVQGFNREIISENWVEGS</sequence>
<organism evidence="1 2">
    <name type="scientific">Fusibacter ferrireducens</name>
    <dbReference type="NCBI Taxonomy" id="2785058"/>
    <lineage>
        <taxon>Bacteria</taxon>
        <taxon>Bacillati</taxon>
        <taxon>Bacillota</taxon>
        <taxon>Clostridia</taxon>
        <taxon>Eubacteriales</taxon>
        <taxon>Eubacteriales Family XII. Incertae Sedis</taxon>
        <taxon>Fusibacter</taxon>
    </lineage>
</organism>
<protein>
    <submittedName>
        <fullName evidence="1">Uncharacterized protein</fullName>
    </submittedName>
</protein>
<comment type="caution">
    <text evidence="1">The sequence shown here is derived from an EMBL/GenBank/DDBJ whole genome shotgun (WGS) entry which is preliminary data.</text>
</comment>
<keyword evidence="2" id="KW-1185">Reference proteome</keyword>
<evidence type="ECO:0000313" key="2">
    <source>
        <dbReference type="Proteomes" id="UP000614200"/>
    </source>
</evidence>